<dbReference type="EC" id="3.6.5.2" evidence="3"/>
<keyword evidence="9" id="KW-0653">Protein transport</keyword>
<evidence type="ECO:0000313" key="17">
    <source>
        <dbReference type="RefSeq" id="XP_003491214.1"/>
    </source>
</evidence>
<dbReference type="RefSeq" id="XP_003491214.1">
    <property type="nucleotide sequence ID" value="XM_003491166.4"/>
</dbReference>
<keyword evidence="12" id="KW-0636">Prenylation</keyword>
<dbReference type="PROSITE" id="PS51421">
    <property type="entry name" value="RAS"/>
    <property type="match status" value="1"/>
</dbReference>
<evidence type="ECO:0000256" key="5">
    <source>
        <dbReference type="ARBA" id="ARBA00022723"/>
    </source>
</evidence>
<dbReference type="Gene3D" id="3.40.50.300">
    <property type="entry name" value="P-loop containing nucleotide triphosphate hydrolases"/>
    <property type="match status" value="1"/>
</dbReference>
<sequence>MRGGSGDVPPMVTVPASASLNIMMGDDSLSDDVFEVEDDVSMAASSGLTPRSMGQPLTMTPSPTGYRDYKPPAEVLDDNYGYSSRDYDSMRSSLKRTKEEDSGMAHKTILLGDSGVGKTSLLVQFDTGRFQPGNFAATVGIGFTNKVVVVDDTSIKLQIWDTAGQERFRSVTHAYYRDAHALLLLYDVTNKTSYDNIRAWLSEIREHANEDVVIMLLGNKSDCGTERVVKREDGERLAQEYKVPFMETSAKTGLNVELAFLAVARDLKARKSNDPDDTKFNVQDYVRQQSQRNSCFNSNCLTT</sequence>
<dbReference type="GO" id="GO:0003925">
    <property type="term" value="F:G protein activity"/>
    <property type="evidence" value="ECO:0007669"/>
    <property type="project" value="UniProtKB-EC"/>
</dbReference>
<evidence type="ECO:0000256" key="11">
    <source>
        <dbReference type="ARBA" id="ARBA00023288"/>
    </source>
</evidence>
<evidence type="ECO:0000256" key="1">
    <source>
        <dbReference type="ARBA" id="ARBA00001946"/>
    </source>
</evidence>
<evidence type="ECO:0000256" key="7">
    <source>
        <dbReference type="ARBA" id="ARBA00022801"/>
    </source>
</evidence>
<dbReference type="SUPFAM" id="SSF52540">
    <property type="entry name" value="P-loop containing nucleoside triphosphate hydrolases"/>
    <property type="match status" value="1"/>
</dbReference>
<evidence type="ECO:0000256" key="6">
    <source>
        <dbReference type="ARBA" id="ARBA00022741"/>
    </source>
</evidence>
<comment type="similarity">
    <text evidence="2">Belongs to the small GTPase superfamily. Rab family.</text>
</comment>
<comment type="catalytic activity">
    <reaction evidence="13">
        <text>GTP + H2O = GDP + phosphate + H(+)</text>
        <dbReference type="Rhea" id="RHEA:19669"/>
        <dbReference type="ChEBI" id="CHEBI:15377"/>
        <dbReference type="ChEBI" id="CHEBI:15378"/>
        <dbReference type="ChEBI" id="CHEBI:37565"/>
        <dbReference type="ChEBI" id="CHEBI:43474"/>
        <dbReference type="ChEBI" id="CHEBI:58189"/>
        <dbReference type="EC" id="3.6.5.2"/>
    </reaction>
    <physiologicalReaction direction="left-to-right" evidence="13">
        <dbReference type="Rhea" id="RHEA:19670"/>
    </physiologicalReaction>
</comment>
<evidence type="ECO:0000256" key="10">
    <source>
        <dbReference type="ARBA" id="ARBA00023134"/>
    </source>
</evidence>
<evidence type="ECO:0000313" key="16">
    <source>
        <dbReference type="RefSeq" id="XP_003491213.1"/>
    </source>
</evidence>
<dbReference type="SMART" id="SM00175">
    <property type="entry name" value="RAB"/>
    <property type="match status" value="1"/>
</dbReference>
<dbReference type="PROSITE" id="PS51420">
    <property type="entry name" value="RHO"/>
    <property type="match status" value="1"/>
</dbReference>
<dbReference type="GeneID" id="100749250"/>
<dbReference type="Pfam" id="PF00071">
    <property type="entry name" value="Ras"/>
    <property type="match status" value="1"/>
</dbReference>
<keyword evidence="10" id="KW-0342">GTP-binding</keyword>
<keyword evidence="11" id="KW-0449">Lipoprotein</keyword>
<reference evidence="16 17" key="1">
    <citation type="submission" date="2025-04" db="UniProtKB">
        <authorList>
            <consortium name="RefSeq"/>
        </authorList>
    </citation>
    <scope>IDENTIFICATION</scope>
</reference>
<dbReference type="FunFam" id="3.40.50.300:FF:000459">
    <property type="entry name" value="ras-related protein Rab-37 isoform X1"/>
    <property type="match status" value="1"/>
</dbReference>
<dbReference type="KEGG" id="bim:100749250"/>
<dbReference type="PANTHER" id="PTHR47978">
    <property type="match status" value="1"/>
</dbReference>
<organism evidence="15 17">
    <name type="scientific">Bombus impatiens</name>
    <name type="common">Bumblebee</name>
    <dbReference type="NCBI Taxonomy" id="132113"/>
    <lineage>
        <taxon>Eukaryota</taxon>
        <taxon>Metazoa</taxon>
        <taxon>Ecdysozoa</taxon>
        <taxon>Arthropoda</taxon>
        <taxon>Hexapoda</taxon>
        <taxon>Insecta</taxon>
        <taxon>Pterygota</taxon>
        <taxon>Neoptera</taxon>
        <taxon>Endopterygota</taxon>
        <taxon>Hymenoptera</taxon>
        <taxon>Apocrita</taxon>
        <taxon>Aculeata</taxon>
        <taxon>Apoidea</taxon>
        <taxon>Anthophila</taxon>
        <taxon>Apidae</taxon>
        <taxon>Bombus</taxon>
        <taxon>Pyrobombus</taxon>
    </lineage>
</organism>
<dbReference type="NCBIfam" id="TIGR00231">
    <property type="entry name" value="small_GTP"/>
    <property type="match status" value="1"/>
</dbReference>
<dbReference type="InterPro" id="IPR027417">
    <property type="entry name" value="P-loop_NTPase"/>
</dbReference>
<evidence type="ECO:0000256" key="8">
    <source>
        <dbReference type="ARBA" id="ARBA00022842"/>
    </source>
</evidence>
<keyword evidence="8" id="KW-0460">Magnesium</keyword>
<dbReference type="GO" id="GO:0015031">
    <property type="term" value="P:protein transport"/>
    <property type="evidence" value="ECO:0007669"/>
    <property type="project" value="UniProtKB-KW"/>
</dbReference>
<name>A0A6P3DTY7_BOMIM</name>
<dbReference type="PRINTS" id="PR00449">
    <property type="entry name" value="RASTRNSFRMNG"/>
</dbReference>
<dbReference type="SMART" id="SM00174">
    <property type="entry name" value="RHO"/>
    <property type="match status" value="1"/>
</dbReference>
<gene>
    <name evidence="16 17" type="primary">LOC100749250</name>
</gene>
<keyword evidence="5" id="KW-0479">Metal-binding</keyword>
<feature type="region of interest" description="Disordered" evidence="14">
    <location>
        <begin position="45"/>
        <end position="70"/>
    </location>
</feature>
<keyword evidence="15" id="KW-1185">Reference proteome</keyword>
<evidence type="ECO:0000256" key="3">
    <source>
        <dbReference type="ARBA" id="ARBA00011984"/>
    </source>
</evidence>
<keyword evidence="6" id="KW-0547">Nucleotide-binding</keyword>
<dbReference type="SMART" id="SM00176">
    <property type="entry name" value="RAN"/>
    <property type="match status" value="1"/>
</dbReference>
<evidence type="ECO:0000256" key="9">
    <source>
        <dbReference type="ARBA" id="ARBA00022927"/>
    </source>
</evidence>
<accession>A0A6P3DTY7</accession>
<dbReference type="CDD" id="cd04112">
    <property type="entry name" value="Rab26"/>
    <property type="match status" value="1"/>
</dbReference>
<evidence type="ECO:0000256" key="14">
    <source>
        <dbReference type="SAM" id="MobiDB-lite"/>
    </source>
</evidence>
<evidence type="ECO:0000256" key="12">
    <source>
        <dbReference type="ARBA" id="ARBA00023289"/>
    </source>
</evidence>
<proteinExistence type="inferred from homology"/>
<evidence type="ECO:0000313" key="15">
    <source>
        <dbReference type="Proteomes" id="UP000515180"/>
    </source>
</evidence>
<keyword evidence="4" id="KW-0813">Transport</keyword>
<dbReference type="RefSeq" id="XP_003491213.1">
    <property type="nucleotide sequence ID" value="XM_003491165.4"/>
</dbReference>
<dbReference type="PROSITE" id="PS51419">
    <property type="entry name" value="RAB"/>
    <property type="match status" value="1"/>
</dbReference>
<evidence type="ECO:0000256" key="4">
    <source>
        <dbReference type="ARBA" id="ARBA00022448"/>
    </source>
</evidence>
<dbReference type="InterPro" id="IPR005225">
    <property type="entry name" value="Small_GTP-bd"/>
</dbReference>
<dbReference type="Proteomes" id="UP000515180">
    <property type="component" value="Unplaced"/>
</dbReference>
<dbReference type="GO" id="GO:0005525">
    <property type="term" value="F:GTP binding"/>
    <property type="evidence" value="ECO:0007669"/>
    <property type="project" value="UniProtKB-KW"/>
</dbReference>
<evidence type="ECO:0000256" key="13">
    <source>
        <dbReference type="ARBA" id="ARBA00047660"/>
    </source>
</evidence>
<dbReference type="OrthoDB" id="9989112at2759"/>
<dbReference type="InterPro" id="IPR001806">
    <property type="entry name" value="Small_GTPase"/>
</dbReference>
<keyword evidence="7" id="KW-0378">Hydrolase</keyword>
<dbReference type="SMART" id="SM00173">
    <property type="entry name" value="RAS"/>
    <property type="match status" value="1"/>
</dbReference>
<evidence type="ECO:0000256" key="2">
    <source>
        <dbReference type="ARBA" id="ARBA00006270"/>
    </source>
</evidence>
<dbReference type="GO" id="GO:0046872">
    <property type="term" value="F:metal ion binding"/>
    <property type="evidence" value="ECO:0007669"/>
    <property type="project" value="UniProtKB-KW"/>
</dbReference>
<comment type="cofactor">
    <cofactor evidence="1">
        <name>Mg(2+)</name>
        <dbReference type="ChEBI" id="CHEBI:18420"/>
    </cofactor>
</comment>
<protein>
    <recommendedName>
        <fullName evidence="3">small monomeric GTPase</fullName>
        <ecNumber evidence="3">3.6.5.2</ecNumber>
    </recommendedName>
</protein>
<dbReference type="AlphaFoldDB" id="A0A6P3DTY7"/>